<dbReference type="Proteomes" id="UP000595847">
    <property type="component" value="Chromosome"/>
</dbReference>
<evidence type="ECO:0000313" key="1">
    <source>
        <dbReference type="EMBL" id="QQE75173.1"/>
    </source>
</evidence>
<keyword evidence="4" id="KW-1185">Reference proteome</keyword>
<evidence type="ECO:0000313" key="4">
    <source>
        <dbReference type="Proteomes" id="UP000677234"/>
    </source>
</evidence>
<dbReference type="Proteomes" id="UP000677234">
    <property type="component" value="Chromosome"/>
</dbReference>
<dbReference type="KEGG" id="bcop:JD108_04380"/>
<accession>A0A7T5EMB6</accession>
<organism evidence="1 3">
    <name type="scientific">Brevibacillus composti</name>
    <dbReference type="NCBI Taxonomy" id="2796470"/>
    <lineage>
        <taxon>Bacteria</taxon>
        <taxon>Bacillati</taxon>
        <taxon>Bacillota</taxon>
        <taxon>Bacilli</taxon>
        <taxon>Bacillales</taxon>
        <taxon>Paenibacillaceae</taxon>
        <taxon>Brevibacillus</taxon>
    </lineage>
</organism>
<reference evidence="2" key="2">
    <citation type="submission" date="2021-04" db="EMBL/GenBank/DDBJ databases">
        <title>Brevibacillus composti FJAT-54423, complete genome.</title>
        <authorList>
            <person name="Tang R."/>
        </authorList>
    </citation>
    <scope>NUCLEOTIDE SEQUENCE</scope>
    <source>
        <strain evidence="2">FJAT-54424</strain>
    </source>
</reference>
<proteinExistence type="predicted"/>
<dbReference type="AlphaFoldDB" id="A0A7T5EMB6"/>
<sequence>MANLCLDSLLNRVTEQVGSKSYLKGIMKGWEGRIGIVAVDADKRYCLRFSPEGVNRTEWQEPIHLLLSGRERDLARMFGGEEMYYLGAKQSVTVKGPIRDQLKLDALLRLTCS</sequence>
<protein>
    <submittedName>
        <fullName evidence="1">SCP-2 sterol transfer family protein</fullName>
    </submittedName>
</protein>
<dbReference type="RefSeq" id="WP_198828703.1">
    <property type="nucleotide sequence ID" value="NZ_CP066308.1"/>
</dbReference>
<dbReference type="EMBL" id="CP073708">
    <property type="protein sequence ID" value="QUO42261.1"/>
    <property type="molecule type" value="Genomic_DNA"/>
</dbReference>
<evidence type="ECO:0000313" key="2">
    <source>
        <dbReference type="EMBL" id="QUO42261.1"/>
    </source>
</evidence>
<dbReference type="EMBL" id="CP066308">
    <property type="protein sequence ID" value="QQE75173.1"/>
    <property type="molecule type" value="Genomic_DNA"/>
</dbReference>
<evidence type="ECO:0000313" key="3">
    <source>
        <dbReference type="Proteomes" id="UP000595847"/>
    </source>
</evidence>
<gene>
    <name evidence="1" type="ORF">JD108_04380</name>
    <name evidence="2" type="ORF">KDJ56_04380</name>
</gene>
<reference evidence="1 3" key="1">
    <citation type="submission" date="2020-12" db="EMBL/GenBank/DDBJ databases">
        <title>strain FJAT-54423T represents a novel species of the genus Brevibacillus.</title>
        <authorList>
            <person name="Tang R."/>
        </authorList>
    </citation>
    <scope>NUCLEOTIDE SEQUENCE [LARGE SCALE GENOMIC DNA]</scope>
    <source>
        <strain evidence="1 3">FJAT-54423</strain>
    </source>
</reference>
<name>A0A7T5EMB6_9BACL</name>